<sequence length="393" mass="41385">MLFGKQKKFLLLIVLALFVLAAAGCGGGGQAEQQEKPGDAKEVSKDPIKVGVVAVMSGDGAGYGAAIKAGFEIKRDEINEAGGINGRPIELVLEDSGGDKNEAINAVQKLINKDQVLAILGPTYSGEMFAAGPIADQAGVVIMGTSNTAAGIGEIGPYVFRNSVPESVVIPTTVAKAKEKHGFTKVALMYSQNNDFTVSGAQTFEQALKDQGVEIVETQTFNDGDTNFQAQLTKVAAAKPDALAVSALYKEASLLLVQAKQQGLDVPVMGGNGFNSPQLMEIAGDAAEGVMVGSPWFTGKDDPKVQSFVQKYNDLHDQNPDQFAAQAYDALGIIAEAMTTEGAADDRDKFRDAMAAIKDYEGVTGVFSFDENGNPVMKATVLEVVDGKYTEVK</sequence>
<proteinExistence type="inferred from homology"/>
<dbReference type="PROSITE" id="PS51257">
    <property type="entry name" value="PROKAR_LIPOPROTEIN"/>
    <property type="match status" value="1"/>
</dbReference>
<dbReference type="PANTHER" id="PTHR30483:SF6">
    <property type="entry name" value="PERIPLASMIC BINDING PROTEIN OF ABC TRANSPORTER FOR NATURAL AMINO ACIDS"/>
    <property type="match status" value="1"/>
</dbReference>
<dbReference type="InterPro" id="IPR000709">
    <property type="entry name" value="Leu_Ile_Val-bd"/>
</dbReference>
<keyword evidence="3 5" id="KW-0732">Signal</keyword>
<name>A0AAU0UKY9_9FIRM</name>
<evidence type="ECO:0000256" key="1">
    <source>
        <dbReference type="ARBA" id="ARBA00010062"/>
    </source>
</evidence>
<dbReference type="Gene3D" id="3.40.50.2300">
    <property type="match status" value="2"/>
</dbReference>
<dbReference type="InterPro" id="IPR028081">
    <property type="entry name" value="Leu-bd"/>
</dbReference>
<organism evidence="7 8">
    <name type="scientific">Metallumcola ferriviriculae</name>
    <dbReference type="NCBI Taxonomy" id="3039180"/>
    <lineage>
        <taxon>Bacteria</taxon>
        <taxon>Bacillati</taxon>
        <taxon>Bacillota</taxon>
        <taxon>Clostridia</taxon>
        <taxon>Neomoorellales</taxon>
        <taxon>Desulfitibacteraceae</taxon>
        <taxon>Metallumcola</taxon>
    </lineage>
</organism>
<evidence type="ECO:0000256" key="3">
    <source>
        <dbReference type="ARBA" id="ARBA00022729"/>
    </source>
</evidence>
<dbReference type="PANTHER" id="PTHR30483">
    <property type="entry name" value="LEUCINE-SPECIFIC-BINDING PROTEIN"/>
    <property type="match status" value="1"/>
</dbReference>
<dbReference type="KEGG" id="dbc:MFMK1_001375"/>
<protein>
    <submittedName>
        <fullName evidence="7">ABC transporter substrate-binding protein</fullName>
    </submittedName>
</protein>
<comment type="similarity">
    <text evidence="1">Belongs to the leucine-binding protein family.</text>
</comment>
<dbReference type="Pfam" id="PF13458">
    <property type="entry name" value="Peripla_BP_6"/>
    <property type="match status" value="1"/>
</dbReference>
<feature type="chain" id="PRO_5043625317" evidence="5">
    <location>
        <begin position="22"/>
        <end position="393"/>
    </location>
</feature>
<dbReference type="InterPro" id="IPR051010">
    <property type="entry name" value="BCAA_transport"/>
</dbReference>
<evidence type="ECO:0000313" key="7">
    <source>
        <dbReference type="EMBL" id="WRO21565.1"/>
    </source>
</evidence>
<feature type="domain" description="Leucine-binding protein" evidence="6">
    <location>
        <begin position="47"/>
        <end position="387"/>
    </location>
</feature>
<evidence type="ECO:0000259" key="6">
    <source>
        <dbReference type="Pfam" id="PF13458"/>
    </source>
</evidence>
<evidence type="ECO:0000313" key="8">
    <source>
        <dbReference type="Proteomes" id="UP001329915"/>
    </source>
</evidence>
<dbReference type="RefSeq" id="WP_428846291.1">
    <property type="nucleotide sequence ID" value="NZ_CP121694.1"/>
</dbReference>
<gene>
    <name evidence="7" type="ORF">MFMK1_001375</name>
</gene>
<accession>A0AAU0UKY9</accession>
<dbReference type="EMBL" id="CP121694">
    <property type="protein sequence ID" value="WRO21565.1"/>
    <property type="molecule type" value="Genomic_DNA"/>
</dbReference>
<keyword evidence="2" id="KW-0813">Transport</keyword>
<dbReference type="PRINTS" id="PR00337">
    <property type="entry name" value="LEUILEVALBP"/>
</dbReference>
<evidence type="ECO:0000256" key="4">
    <source>
        <dbReference type="ARBA" id="ARBA00022970"/>
    </source>
</evidence>
<dbReference type="CDD" id="cd06348">
    <property type="entry name" value="PBP1_ABC_HAAT-like"/>
    <property type="match status" value="1"/>
</dbReference>
<evidence type="ECO:0000256" key="5">
    <source>
        <dbReference type="SAM" id="SignalP"/>
    </source>
</evidence>
<dbReference type="InterPro" id="IPR028082">
    <property type="entry name" value="Peripla_BP_I"/>
</dbReference>
<dbReference type="AlphaFoldDB" id="A0AAU0UKY9"/>
<reference evidence="7 8" key="1">
    <citation type="submission" date="2023-04" db="EMBL/GenBank/DDBJ databases">
        <authorList>
            <person name="Hsu D."/>
        </authorList>
    </citation>
    <scope>NUCLEOTIDE SEQUENCE [LARGE SCALE GENOMIC DNA]</scope>
    <source>
        <strain evidence="7 8">MK1</strain>
    </source>
</reference>
<dbReference type="GO" id="GO:0006865">
    <property type="term" value="P:amino acid transport"/>
    <property type="evidence" value="ECO:0007669"/>
    <property type="project" value="UniProtKB-KW"/>
</dbReference>
<feature type="signal peptide" evidence="5">
    <location>
        <begin position="1"/>
        <end position="21"/>
    </location>
</feature>
<evidence type="ECO:0000256" key="2">
    <source>
        <dbReference type="ARBA" id="ARBA00022448"/>
    </source>
</evidence>
<keyword evidence="4" id="KW-0029">Amino-acid transport</keyword>
<dbReference type="SUPFAM" id="SSF53822">
    <property type="entry name" value="Periplasmic binding protein-like I"/>
    <property type="match status" value="1"/>
</dbReference>
<dbReference type="Proteomes" id="UP001329915">
    <property type="component" value="Chromosome"/>
</dbReference>
<keyword evidence="8" id="KW-1185">Reference proteome</keyword>